<evidence type="ECO:0000313" key="1">
    <source>
        <dbReference type="EMBL" id="SVA90179.1"/>
    </source>
</evidence>
<proteinExistence type="predicted"/>
<name>A0A381ZLV9_9ZZZZ</name>
<dbReference type="EMBL" id="UINC01021816">
    <property type="protein sequence ID" value="SVA90179.1"/>
    <property type="molecule type" value="Genomic_DNA"/>
</dbReference>
<organism evidence="1">
    <name type="scientific">marine metagenome</name>
    <dbReference type="NCBI Taxonomy" id="408172"/>
    <lineage>
        <taxon>unclassified sequences</taxon>
        <taxon>metagenomes</taxon>
        <taxon>ecological metagenomes</taxon>
    </lineage>
</organism>
<sequence length="72" mass="7831">MLRRSGKRGFSGFLLFALKRLELSSDNLHAVKPEGNDDAGEAAEKLQAKQAGFELAGLVACAEEHRDEEGDE</sequence>
<accession>A0A381ZLV9</accession>
<protein>
    <submittedName>
        <fullName evidence="1">Uncharacterized protein</fullName>
    </submittedName>
</protein>
<reference evidence="1" key="1">
    <citation type="submission" date="2018-05" db="EMBL/GenBank/DDBJ databases">
        <authorList>
            <person name="Lanie J.A."/>
            <person name="Ng W.-L."/>
            <person name="Kazmierczak K.M."/>
            <person name="Andrzejewski T.M."/>
            <person name="Davidsen T.M."/>
            <person name="Wayne K.J."/>
            <person name="Tettelin H."/>
            <person name="Glass J.I."/>
            <person name="Rusch D."/>
            <person name="Podicherti R."/>
            <person name="Tsui H.-C.T."/>
            <person name="Winkler M.E."/>
        </authorList>
    </citation>
    <scope>NUCLEOTIDE SEQUENCE</scope>
</reference>
<gene>
    <name evidence="1" type="ORF">METZ01_LOCUS143033</name>
</gene>
<dbReference type="AlphaFoldDB" id="A0A381ZLV9"/>